<feature type="compositionally biased region" description="Polar residues" evidence="1">
    <location>
        <begin position="212"/>
        <end position="226"/>
    </location>
</feature>
<feature type="compositionally biased region" description="Basic and acidic residues" evidence="1">
    <location>
        <begin position="260"/>
        <end position="271"/>
    </location>
</feature>
<feature type="region of interest" description="Disordered" evidence="1">
    <location>
        <begin position="207"/>
        <end position="284"/>
    </location>
</feature>
<dbReference type="AlphaFoldDB" id="A0A0H5R8K8"/>
<dbReference type="EMBL" id="HACM01009610">
    <property type="protein sequence ID" value="CRZ10052.1"/>
    <property type="molecule type" value="Transcribed_RNA"/>
</dbReference>
<proteinExistence type="predicted"/>
<accession>A0A0H5R8K8</accession>
<organism evidence="2">
    <name type="scientific">Spongospora subterranea</name>
    <dbReference type="NCBI Taxonomy" id="70186"/>
    <lineage>
        <taxon>Eukaryota</taxon>
        <taxon>Sar</taxon>
        <taxon>Rhizaria</taxon>
        <taxon>Endomyxa</taxon>
        <taxon>Phytomyxea</taxon>
        <taxon>Plasmodiophorida</taxon>
        <taxon>Plasmodiophoridae</taxon>
        <taxon>Spongospora</taxon>
    </lineage>
</organism>
<protein>
    <submittedName>
        <fullName evidence="2">Uncharacterized protein</fullName>
    </submittedName>
</protein>
<evidence type="ECO:0000256" key="1">
    <source>
        <dbReference type="SAM" id="MobiDB-lite"/>
    </source>
</evidence>
<name>A0A0H5R8K8_9EUKA</name>
<reference evidence="2" key="1">
    <citation type="submission" date="2015-04" db="EMBL/GenBank/DDBJ databases">
        <title>The genome sequence of the plant pathogenic Rhizarian Plasmodiophora brassicae reveals insights in its biotrophic life cycle and the origin of chitin synthesis.</title>
        <authorList>
            <person name="Schwelm A."/>
            <person name="Fogelqvist J."/>
            <person name="Knaust A."/>
            <person name="Julke S."/>
            <person name="Lilja T."/>
            <person name="Dhandapani V."/>
            <person name="Bonilla-Rosso G."/>
            <person name="Karlsson M."/>
            <person name="Shevchenko A."/>
            <person name="Choi S.R."/>
            <person name="Kim H.G."/>
            <person name="Park J.Y."/>
            <person name="Lim Y.P."/>
            <person name="Ludwig-Muller J."/>
            <person name="Dixelius C."/>
        </authorList>
    </citation>
    <scope>NUCLEOTIDE SEQUENCE</scope>
    <source>
        <tissue evidence="2">Potato root galls</tissue>
    </source>
</reference>
<feature type="compositionally biased region" description="Low complexity" evidence="1">
    <location>
        <begin position="245"/>
        <end position="255"/>
    </location>
</feature>
<feature type="region of interest" description="Disordered" evidence="1">
    <location>
        <begin position="153"/>
        <end position="190"/>
    </location>
</feature>
<evidence type="ECO:0000313" key="2">
    <source>
        <dbReference type="EMBL" id="CRZ10052.1"/>
    </source>
</evidence>
<sequence>MRRGNGGGAGRGGSSASATIRTFYVAFLQDIYRSYSSDYPLPATMDDFHYYWEQFQSSNRKLRSSVVELVDFEKETVLEYLRDELNVLTFDIDKNFISWNMDSTKQVCQRGSDRQPVRGIWKQATCDWNQPKSQTSVNRAPPTVTIWGQESRPLQHDATPSHPIPTIHRPAHTHVQKQRLPEKEQVPTGKMPLASWVPDGCSGIPTDCNDGSFVSENPDQSKTQQARGKPTKKTLPGPAKEIEFSTASTAARPSPSDLPPRCDDDRKEPMPDLKQSSAYRRRKF</sequence>